<name>A0A0C2W954_9BACL</name>
<dbReference type="STRING" id="135826.KP77_05750"/>
<dbReference type="EMBL" id="JXRQ01000011">
    <property type="protein sequence ID" value="KIL52548.1"/>
    <property type="molecule type" value="Genomic_DNA"/>
</dbReference>
<feature type="transmembrane region" description="Helical" evidence="1">
    <location>
        <begin position="66"/>
        <end position="87"/>
    </location>
</feature>
<feature type="transmembrane region" description="Helical" evidence="1">
    <location>
        <begin position="107"/>
        <end position="134"/>
    </location>
</feature>
<evidence type="ECO:0000256" key="1">
    <source>
        <dbReference type="SAM" id="Phobius"/>
    </source>
</evidence>
<accession>A0A0C2W954</accession>
<keyword evidence="3" id="KW-1185">Reference proteome</keyword>
<dbReference type="Proteomes" id="UP000031950">
    <property type="component" value="Unassembled WGS sequence"/>
</dbReference>
<feature type="transmembrane region" description="Helical" evidence="1">
    <location>
        <begin position="154"/>
        <end position="175"/>
    </location>
</feature>
<evidence type="ECO:0000313" key="2">
    <source>
        <dbReference type="EMBL" id="KIL52548.1"/>
    </source>
</evidence>
<keyword evidence="1" id="KW-0812">Transmembrane</keyword>
<keyword evidence="1" id="KW-1133">Transmembrane helix</keyword>
<feature type="transmembrane region" description="Helical" evidence="1">
    <location>
        <begin position="215"/>
        <end position="238"/>
    </location>
</feature>
<protein>
    <submittedName>
        <fullName evidence="2">Uncharacterized protein</fullName>
    </submittedName>
</protein>
<comment type="caution">
    <text evidence="2">The sequence shown here is derived from an EMBL/GenBank/DDBJ whole genome shotgun (WGS) entry which is preliminary data.</text>
</comment>
<sequence>MSLATVSTGDIIRQQIIYKCYAMADLWRSLVVIQLIAIFFSAIGSGGMSTYDDMFSLSITSFSNDAVFMFTVFWILVTSALITSKGYRYEDFSYVTTRLISQVSNGILLLITALVASLFTVMSNYVIYMVVYLFRDIEFYPGLASVGAPGELLLTFSAMTGYLLLASAAGYFFGVLIQISKYFIAIVPIMMFGPTMVRPLFIYEFGYDFYAQESSVFLFLVKTIGTALALYVCGVALMNRKEVREI</sequence>
<organism evidence="2 3">
    <name type="scientific">Jeotgalibacillus alimentarius</name>
    <dbReference type="NCBI Taxonomy" id="135826"/>
    <lineage>
        <taxon>Bacteria</taxon>
        <taxon>Bacillati</taxon>
        <taxon>Bacillota</taxon>
        <taxon>Bacilli</taxon>
        <taxon>Bacillales</taxon>
        <taxon>Caryophanaceae</taxon>
        <taxon>Jeotgalibacillus</taxon>
    </lineage>
</organism>
<gene>
    <name evidence="2" type="ORF">KP77_05750</name>
</gene>
<evidence type="ECO:0000313" key="3">
    <source>
        <dbReference type="Proteomes" id="UP000031950"/>
    </source>
</evidence>
<proteinExistence type="predicted"/>
<keyword evidence="1" id="KW-0472">Membrane</keyword>
<feature type="transmembrane region" description="Helical" evidence="1">
    <location>
        <begin position="26"/>
        <end position="46"/>
    </location>
</feature>
<feature type="transmembrane region" description="Helical" evidence="1">
    <location>
        <begin position="182"/>
        <end position="203"/>
    </location>
</feature>
<reference evidence="2 3" key="1">
    <citation type="submission" date="2015-01" db="EMBL/GenBank/DDBJ databases">
        <title>Genome sequence of Jeotgalibacillus alimentarius.</title>
        <authorList>
            <person name="Goh K.M."/>
            <person name="Chan K.-G."/>
            <person name="Yaakop A.S."/>
            <person name="Ee R."/>
            <person name="Gan H.M."/>
            <person name="Chan C.S."/>
        </authorList>
    </citation>
    <scope>NUCLEOTIDE SEQUENCE [LARGE SCALE GENOMIC DNA]</scope>
    <source>
        <strain evidence="2 3">YKJ-13</strain>
    </source>
</reference>
<dbReference type="AlphaFoldDB" id="A0A0C2W954"/>
<dbReference type="PATRIC" id="fig|135826.4.peg.570"/>